<dbReference type="InterPro" id="IPR021302">
    <property type="entry name" value="DUF2780_VcgC/VcgE"/>
</dbReference>
<gene>
    <name evidence="2" type="ORF">C0W27_20375</name>
</gene>
<feature type="chain" id="PRO_5046365443" description="DUF2780 domain-containing protein" evidence="1">
    <location>
        <begin position="25"/>
        <end position="168"/>
    </location>
</feature>
<evidence type="ECO:0000313" key="3">
    <source>
        <dbReference type="Proteomes" id="UP000240989"/>
    </source>
</evidence>
<reference evidence="2 3" key="1">
    <citation type="submission" date="2018-01" db="EMBL/GenBank/DDBJ databases">
        <title>Whole genome sequencing of Histamine producing bacteria.</title>
        <authorList>
            <person name="Butler K."/>
        </authorList>
    </citation>
    <scope>NUCLEOTIDE SEQUENCE [LARGE SCALE GENOMIC DNA]</scope>
    <source>
        <strain evidence="2 3">A6-1</strain>
    </source>
</reference>
<sequence>MEKRHILTTLTAVALLSSSAMSHAFSLSDVASAFGGEKSDQVATQIAENPLTKALVSELGVKPEQAAGGAGALLAMATSELTGPQGKELTQLIPGAEKLTDSLPLGLGQLLGSKENIDKVFSLLGMKPEMVNQFVPVVTQFLGEQGASNELLGALSNIWSPAAPVAAK</sequence>
<feature type="signal peptide" evidence="1">
    <location>
        <begin position="1"/>
        <end position="24"/>
    </location>
</feature>
<dbReference type="RefSeq" id="WP_045154006.1">
    <property type="nucleotide sequence ID" value="NZ_JZSW01000028.1"/>
</dbReference>
<dbReference type="Proteomes" id="UP000240989">
    <property type="component" value="Unassembled WGS sequence"/>
</dbReference>
<dbReference type="EMBL" id="PYOU01000025">
    <property type="protein sequence ID" value="PSX04816.1"/>
    <property type="molecule type" value="Genomic_DNA"/>
</dbReference>
<protein>
    <recommendedName>
        <fullName evidence="4">DUF2780 domain-containing protein</fullName>
    </recommendedName>
</protein>
<evidence type="ECO:0008006" key="4">
    <source>
        <dbReference type="Google" id="ProtNLM"/>
    </source>
</evidence>
<evidence type="ECO:0000256" key="1">
    <source>
        <dbReference type="SAM" id="SignalP"/>
    </source>
</evidence>
<keyword evidence="1" id="KW-0732">Signal</keyword>
<organism evidence="2 3">
    <name type="scientific">Photobacterium angustum</name>
    <dbReference type="NCBI Taxonomy" id="661"/>
    <lineage>
        <taxon>Bacteria</taxon>
        <taxon>Pseudomonadati</taxon>
        <taxon>Pseudomonadota</taxon>
        <taxon>Gammaproteobacteria</taxon>
        <taxon>Vibrionales</taxon>
        <taxon>Vibrionaceae</taxon>
        <taxon>Photobacterium</taxon>
    </lineage>
</organism>
<comment type="caution">
    <text evidence="2">The sequence shown here is derived from an EMBL/GenBank/DDBJ whole genome shotgun (WGS) entry which is preliminary data.</text>
</comment>
<dbReference type="Pfam" id="PF11075">
    <property type="entry name" value="DUF2780"/>
    <property type="match status" value="1"/>
</dbReference>
<name>A0ABX5GZ00_PHOAN</name>
<keyword evidence="3" id="KW-1185">Reference proteome</keyword>
<accession>A0ABX5GZ00</accession>
<evidence type="ECO:0000313" key="2">
    <source>
        <dbReference type="EMBL" id="PSX04816.1"/>
    </source>
</evidence>
<proteinExistence type="predicted"/>